<sequence length="227" mass="24258">MTRPVKLGLMVPANNTTMEPEMLRWMPAASRCQTLRVPRGAGLLTPESLPAYKQSAIDLAADFTRNPVDVVAYGCTAAGFILGPEGDASIAADLAALTGRPVVTTARAMLDALCEAGARRIALLTPYQDDVNDRIRSFLLSGGIDVARLESFHAPDVTALGRITEQQVEERALSMRDTDCDALFIACSQLPTINILEPLRKAFGKPVLSSIQATAHYVLRHAAAAAA</sequence>
<dbReference type="Proteomes" id="UP000214603">
    <property type="component" value="Unassembled WGS sequence"/>
</dbReference>
<dbReference type="Pfam" id="PF17645">
    <property type="entry name" value="Amdase"/>
    <property type="match status" value="1"/>
</dbReference>
<dbReference type="PIRSF" id="PIRSF015736">
    <property type="entry name" value="MI"/>
    <property type="match status" value="1"/>
</dbReference>
<protein>
    <recommendedName>
        <fullName evidence="3">Asp/Glu racemase</fullName>
    </recommendedName>
</protein>
<evidence type="ECO:0000313" key="1">
    <source>
        <dbReference type="EMBL" id="OWT63843.1"/>
    </source>
</evidence>
<evidence type="ECO:0000313" key="2">
    <source>
        <dbReference type="Proteomes" id="UP000214603"/>
    </source>
</evidence>
<dbReference type="InterPro" id="IPR053714">
    <property type="entry name" value="Iso_Racemase_Enz_sf"/>
</dbReference>
<dbReference type="PANTHER" id="PTHR40267">
    <property type="entry name" value="BLR3294 PROTEIN"/>
    <property type="match status" value="1"/>
</dbReference>
<dbReference type="RefSeq" id="WP_088602422.1">
    <property type="nucleotide sequence ID" value="NZ_NJIH01000003.1"/>
</dbReference>
<proteinExistence type="predicted"/>
<reference evidence="2" key="1">
    <citation type="submission" date="2017-06" db="EMBL/GenBank/DDBJ databases">
        <title>Herbaspirillum phytohormonus sp. nov., isolated from the root nodule of Robinia pseudoacacia in lead-zinc mine.</title>
        <authorList>
            <person name="Fan M."/>
            <person name="Lin Y."/>
        </authorList>
    </citation>
    <scope>NUCLEOTIDE SEQUENCE [LARGE SCALE GENOMIC DNA]</scope>
    <source>
        <strain evidence="2">SC-089</strain>
    </source>
</reference>
<organism evidence="1 2">
    <name type="scientific">Candidimonas nitroreducens</name>
    <dbReference type="NCBI Taxonomy" id="683354"/>
    <lineage>
        <taxon>Bacteria</taxon>
        <taxon>Pseudomonadati</taxon>
        <taxon>Pseudomonadota</taxon>
        <taxon>Betaproteobacteria</taxon>
        <taxon>Burkholderiales</taxon>
        <taxon>Alcaligenaceae</taxon>
        <taxon>Candidimonas</taxon>
    </lineage>
</organism>
<keyword evidence="2" id="KW-1185">Reference proteome</keyword>
<name>A0A225MTQ0_9BURK</name>
<dbReference type="Gene3D" id="3.40.50.12500">
    <property type="match status" value="1"/>
</dbReference>
<accession>A0A225MTQ0</accession>
<dbReference type="OrthoDB" id="483160at2"/>
<comment type="caution">
    <text evidence="1">The sequence shown here is derived from an EMBL/GenBank/DDBJ whole genome shotgun (WGS) entry which is preliminary data.</text>
</comment>
<dbReference type="EMBL" id="NJIH01000003">
    <property type="protein sequence ID" value="OWT63843.1"/>
    <property type="molecule type" value="Genomic_DNA"/>
</dbReference>
<dbReference type="PANTHER" id="PTHR40267:SF1">
    <property type="entry name" value="BLR3294 PROTEIN"/>
    <property type="match status" value="1"/>
</dbReference>
<dbReference type="InterPro" id="IPR026286">
    <property type="entry name" value="MaiA/AMDase"/>
</dbReference>
<dbReference type="AlphaFoldDB" id="A0A225MTQ0"/>
<evidence type="ECO:0008006" key="3">
    <source>
        <dbReference type="Google" id="ProtNLM"/>
    </source>
</evidence>
<gene>
    <name evidence="1" type="ORF">CEY11_05925</name>
</gene>